<dbReference type="AlphaFoldDB" id="A0A836BNS3"/>
<accession>A0A836BNS3</accession>
<dbReference type="Proteomes" id="UP000612055">
    <property type="component" value="Unassembled WGS sequence"/>
</dbReference>
<reference evidence="2" key="1">
    <citation type="journal article" date="2020" name="bioRxiv">
        <title>Comparative genomics of Chlamydomonas.</title>
        <authorList>
            <person name="Craig R.J."/>
            <person name="Hasan A.R."/>
            <person name="Ness R.W."/>
            <person name="Keightley P.D."/>
        </authorList>
    </citation>
    <scope>NUCLEOTIDE SEQUENCE</scope>
    <source>
        <strain evidence="2">CCAP 11/70</strain>
    </source>
</reference>
<evidence type="ECO:0000313" key="2">
    <source>
        <dbReference type="EMBL" id="KAG2482019.1"/>
    </source>
</evidence>
<dbReference type="OrthoDB" id="548257at2759"/>
<comment type="caution">
    <text evidence="2">The sequence shown here is derived from an EMBL/GenBank/DDBJ whole genome shotgun (WGS) entry which is preliminary data.</text>
</comment>
<sequence>MYRTLSCHMAAIHHAFPAELSAFRSSSTSQPVRLYGRTRDGSVRLYDSCRLAGGTTAPKCTGCTTLLDDVAGGKKRVASTPFRLAVLENGRAVVEAGEATEPEPRILRGTAFQDGAFVAVPVELLLDLIGLTPEQLAGLKGRLQLRVRAAVAGSTGAEDLEGVYLAPYSRSWVLRGLRPWLLRSGAAVAGPPRSPAITVRLIRAAGAAATAEQQAARGSGPGRAAGEGRSAGRKRGPSFRGSEGSEEEEADEAATPWAEAVEEARLQAEEPLAARICQRNEASGGRDNARPPGRQPLLLGGVDCGFPAKRRALSLDQPAAEVALAQANRSTAQGRSSAGTREALAAAVASGANMTHASRAGEGPAEPEQDAPTAAAYTLRFCRWSLRCSLDALQHAFPAELQAAHSSGTGQFVRMYGRMPGGIRLYKGVYLTTSESDDFFIGGCAPLLSDVAGGRRRAAATPFRLAVLEDGRAVVEACKITVPVAVEGMAACGGLDAAQPPGLRPLMGAGGCGRGPTGPPARHLAAMHSAMHAGSTGSGLGFVRGCLEGELPPAAAVGGWGPTGVPGAEPGGSGRGGGGAQHPRIPGICASELVAQASSEVRLAAGQGPMGGPAASPGLAAAVERPPQQALTGLISPTAATGKANLDPPRPGMLYAHPAEDAVGVPTAALYALWLSNGRLTPGMVALQHALPAELKALRSSRISQPVRLYGRMPDGSVRLFSSARLAEYGWVGHFSGHEALLADVVGGRERVASTPFRLAVLEDGRAVVEAGEVTDPEPRGCVPPGELPPLRPGELRLCGLTFHPAAAPAVRAALEQWEADRSGAADPAADPIAVQAGPDVVGAPGSDPLVLRASLEGLLGLKAPAGAAGRPLPEGPVACGLVAPCGDPAQGHSGLRATTRIAAGSAVCVVGGYVLPRGAAEELVASGLSQCRPEVRAQVAATLEGAGTGGSAASLQAAWRLMVRSLLLPYTLPYGMAEWRAPEEALDGGPAGPLRLSQLGYGGLGALVFDYRTQTAGGEGEGDASPLRVTALGPNCTILPVFVRGVPLPVLVALRDISPGERLLRDYGEGWWRDMDVAWEAAEREGVAHQALL</sequence>
<dbReference type="Gene3D" id="2.170.270.10">
    <property type="entry name" value="SET domain"/>
    <property type="match status" value="1"/>
</dbReference>
<keyword evidence="3" id="KW-1185">Reference proteome</keyword>
<gene>
    <name evidence="2" type="ORF">HYH03_019027</name>
</gene>
<proteinExistence type="predicted"/>
<dbReference type="EMBL" id="JAEHOE010000295">
    <property type="protein sequence ID" value="KAG2482019.1"/>
    <property type="molecule type" value="Genomic_DNA"/>
</dbReference>
<dbReference type="InterPro" id="IPR046341">
    <property type="entry name" value="SET_dom_sf"/>
</dbReference>
<evidence type="ECO:0000256" key="1">
    <source>
        <dbReference type="SAM" id="MobiDB-lite"/>
    </source>
</evidence>
<dbReference type="SUPFAM" id="SSF82199">
    <property type="entry name" value="SET domain"/>
    <property type="match status" value="1"/>
</dbReference>
<evidence type="ECO:0000313" key="3">
    <source>
        <dbReference type="Proteomes" id="UP000612055"/>
    </source>
</evidence>
<protein>
    <recommendedName>
        <fullName evidence="4">SET domain-containing protein</fullName>
    </recommendedName>
</protein>
<organism evidence="2 3">
    <name type="scientific">Edaphochlamys debaryana</name>
    <dbReference type="NCBI Taxonomy" id="47281"/>
    <lineage>
        <taxon>Eukaryota</taxon>
        <taxon>Viridiplantae</taxon>
        <taxon>Chlorophyta</taxon>
        <taxon>core chlorophytes</taxon>
        <taxon>Chlorophyceae</taxon>
        <taxon>CS clade</taxon>
        <taxon>Chlamydomonadales</taxon>
        <taxon>Chlamydomonadales incertae sedis</taxon>
        <taxon>Edaphochlamys</taxon>
    </lineage>
</organism>
<dbReference type="CDD" id="cd08161">
    <property type="entry name" value="SET"/>
    <property type="match status" value="1"/>
</dbReference>
<evidence type="ECO:0008006" key="4">
    <source>
        <dbReference type="Google" id="ProtNLM"/>
    </source>
</evidence>
<name>A0A836BNS3_9CHLO</name>
<feature type="region of interest" description="Disordered" evidence="1">
    <location>
        <begin position="212"/>
        <end position="256"/>
    </location>
</feature>